<name>W5S5P8_9VIRU</name>
<dbReference type="KEGG" id="vg:18266063"/>
<gene>
    <name evidence="1" type="ORF">pv_35</name>
</gene>
<evidence type="ECO:0000313" key="1">
    <source>
        <dbReference type="EMBL" id="AHH01602.1"/>
    </source>
</evidence>
<dbReference type="GeneID" id="18266063"/>
<dbReference type="EMBL" id="KF740664">
    <property type="protein sequence ID" value="AHH01602.1"/>
    <property type="molecule type" value="Genomic_DNA"/>
</dbReference>
<organism evidence="1 2">
    <name type="scientific">Pithovirus sibericum</name>
    <dbReference type="NCBI Taxonomy" id="1450746"/>
    <lineage>
        <taxon>Viruses</taxon>
        <taxon>Pithoviruses</taxon>
        <taxon>Orthopithovirinae</taxon>
        <taxon>Alphapithovirus</taxon>
        <taxon>Alphapithovirus sibericum</taxon>
    </lineage>
</organism>
<dbReference type="Proteomes" id="UP000202176">
    <property type="component" value="Segment"/>
</dbReference>
<sequence length="482" mass="57021">MQPLRLSHLILLRFPEEQLAKMSSDEKYFQICGWEFWAEKAKLDFGVPVDYFNLPRNEFKLYFPHIDGYQRYLHILSKFSFRPEFLLRYEGKQILGFYDPFKVIFESLRQNNSEAVEFCLSKMSPEQISTLKELLYRFLPDPFRFKALNYLLDKLFQGCPGELFANARRYHKSTNGVEFFLQQHGENKLAEEKRDEELLEEFRRIEHLPGHSNSIYLSICKRIEEGSWLFEEIFAMIEKGQIEQNKVILAFESVIRSGNIEKVEKFFHLHATLHIPPGLTKVKSVVSSVPFDPSRTSEQTTTEYDHQRFQIPKGKFHFVPIQSITNNHIRKYLRKAAYSCNPLLFDFFLSLGPISFHDRTFSHSLFRSLANGYASNRERFVGAFEVSQRLNQEFFLSSDKFDDEIFCNKILNCSDLLRLRRIRVVSFDSIFSVNSVAIRTHQLTQNLVFTIKLEREEERKFKQNYPISFQILQSYIKVEIVD</sequence>
<reference evidence="1 2" key="1">
    <citation type="journal article" date="2014" name="Proc. Natl. Acad. Sci. U.S.A.">
        <title>Thirty-thousand-year-old distant relative of giant icosahedral DNA viruses with a pandoravirus morphology.</title>
        <authorList>
            <person name="Legendre M."/>
            <person name="Bartoli J."/>
            <person name="Shmakova L."/>
            <person name="Jeudy S."/>
            <person name="Labadie K."/>
            <person name="Adrait A."/>
            <person name="Lescot M."/>
            <person name="Poirot O."/>
            <person name="Bertaux L."/>
            <person name="Bruley C."/>
            <person name="Coute Y."/>
            <person name="Rivkina E."/>
            <person name="Abergel C."/>
            <person name="Claverie J.M."/>
        </authorList>
    </citation>
    <scope>NUCLEOTIDE SEQUENCE [LARGE SCALE GENOMIC DNA]</scope>
    <source>
        <strain evidence="1">P1084-T</strain>
    </source>
</reference>
<protein>
    <submittedName>
        <fullName evidence="1">Uncharacterized protein</fullName>
    </submittedName>
</protein>
<dbReference type="RefSeq" id="YP_009000937.1">
    <property type="nucleotide sequence ID" value="NC_023423.1"/>
</dbReference>
<proteinExistence type="predicted"/>
<keyword evidence="2" id="KW-1185">Reference proteome</keyword>
<accession>W5S5P8</accession>
<evidence type="ECO:0000313" key="2">
    <source>
        <dbReference type="Proteomes" id="UP000202176"/>
    </source>
</evidence>